<protein>
    <submittedName>
        <fullName evidence="1">Uncharacterized protein</fullName>
    </submittedName>
</protein>
<dbReference type="RefSeq" id="XP_001802858.1">
    <property type="nucleotide sequence ID" value="XM_001802806.1"/>
</dbReference>
<dbReference type="InParanoid" id="Q0U6H7"/>
<evidence type="ECO:0000313" key="2">
    <source>
        <dbReference type="Proteomes" id="UP000001055"/>
    </source>
</evidence>
<reference evidence="2" key="1">
    <citation type="journal article" date="2007" name="Plant Cell">
        <title>Dothideomycete-plant interactions illuminated by genome sequencing and EST analysis of the wheat pathogen Stagonospora nodorum.</title>
        <authorList>
            <person name="Hane J.K."/>
            <person name="Lowe R.G."/>
            <person name="Solomon P.S."/>
            <person name="Tan K.C."/>
            <person name="Schoch C.L."/>
            <person name="Spatafora J.W."/>
            <person name="Crous P.W."/>
            <person name="Kodira C."/>
            <person name="Birren B.W."/>
            <person name="Galagan J.E."/>
            <person name="Torriani S.F."/>
            <person name="McDonald B.A."/>
            <person name="Oliver R.P."/>
        </authorList>
    </citation>
    <scope>NUCLEOTIDE SEQUENCE [LARGE SCALE GENOMIC DNA]</scope>
    <source>
        <strain evidence="2">SN15 / ATCC MYA-4574 / FGSC 10173</strain>
    </source>
</reference>
<dbReference type="GeneID" id="5979769"/>
<evidence type="ECO:0000313" key="1">
    <source>
        <dbReference type="EMBL" id="EAT79935.1"/>
    </source>
</evidence>
<organism evidence="1 2">
    <name type="scientific">Phaeosphaeria nodorum (strain SN15 / ATCC MYA-4574 / FGSC 10173)</name>
    <name type="common">Glume blotch fungus</name>
    <name type="synonym">Parastagonospora nodorum</name>
    <dbReference type="NCBI Taxonomy" id="321614"/>
    <lineage>
        <taxon>Eukaryota</taxon>
        <taxon>Fungi</taxon>
        <taxon>Dikarya</taxon>
        <taxon>Ascomycota</taxon>
        <taxon>Pezizomycotina</taxon>
        <taxon>Dothideomycetes</taxon>
        <taxon>Pleosporomycetidae</taxon>
        <taxon>Pleosporales</taxon>
        <taxon>Pleosporineae</taxon>
        <taxon>Phaeosphaeriaceae</taxon>
        <taxon>Parastagonospora</taxon>
    </lineage>
</organism>
<name>Q0U6H7_PHANO</name>
<sequence length="42" mass="5001">MSEETGRHKRFRDTAVILPHTSLENLGRHHKFNRKESISEVR</sequence>
<gene>
    <name evidence="1" type="ORF">SNOG_12637</name>
</gene>
<dbReference type="Proteomes" id="UP000001055">
    <property type="component" value="Unassembled WGS sequence"/>
</dbReference>
<accession>Q0U6H7</accession>
<proteinExistence type="predicted"/>
<dbReference type="KEGG" id="pno:SNOG_12637"/>
<dbReference type="AlphaFoldDB" id="Q0U6H7"/>
<dbReference type="EMBL" id="CH445347">
    <property type="protein sequence ID" value="EAT79935.1"/>
    <property type="molecule type" value="Genomic_DNA"/>
</dbReference>